<dbReference type="InterPro" id="IPR000477">
    <property type="entry name" value="RT_dom"/>
</dbReference>
<evidence type="ECO:0000313" key="3">
    <source>
        <dbReference type="Proteomes" id="UP001162802"/>
    </source>
</evidence>
<comment type="caution">
    <text evidence="2">The sequence shown here is derived from an EMBL/GenBank/DDBJ whole genome shotgun (WGS) entry which is preliminary data.</text>
</comment>
<dbReference type="Proteomes" id="UP001162802">
    <property type="component" value="Unassembled WGS sequence"/>
</dbReference>
<keyword evidence="3" id="KW-1185">Reference proteome</keyword>
<dbReference type="EMBL" id="JALHAT010000023">
    <property type="protein sequence ID" value="MCJ1961606.1"/>
    <property type="molecule type" value="Genomic_DNA"/>
</dbReference>
<feature type="domain" description="Reverse transcriptase" evidence="1">
    <location>
        <begin position="118"/>
        <end position="357"/>
    </location>
</feature>
<evidence type="ECO:0000313" key="2">
    <source>
        <dbReference type="EMBL" id="MCJ1961606.1"/>
    </source>
</evidence>
<dbReference type="GO" id="GO:0003964">
    <property type="term" value="F:RNA-directed DNA polymerase activity"/>
    <property type="evidence" value="ECO:0007669"/>
    <property type="project" value="UniProtKB-KW"/>
</dbReference>
<name>A0ABT0AEH5_9SPHN</name>
<keyword evidence="2" id="KW-0695">RNA-directed DNA polymerase</keyword>
<dbReference type="RefSeq" id="WP_243800873.1">
    <property type="nucleotide sequence ID" value="NZ_JALHAT010000023.1"/>
</dbReference>
<dbReference type="Pfam" id="PF00078">
    <property type="entry name" value="RVT_1"/>
    <property type="match status" value="1"/>
</dbReference>
<gene>
    <name evidence="2" type="ORF">MTR65_13000</name>
</gene>
<dbReference type="PROSITE" id="PS50878">
    <property type="entry name" value="RT_POL"/>
    <property type="match status" value="1"/>
</dbReference>
<evidence type="ECO:0000259" key="1">
    <source>
        <dbReference type="PROSITE" id="PS50878"/>
    </source>
</evidence>
<reference evidence="2" key="1">
    <citation type="submission" date="2022-03" db="EMBL/GenBank/DDBJ databases">
        <title>Identification of a novel bacterium isolated from mangrove sediments.</title>
        <authorList>
            <person name="Pan X."/>
        </authorList>
    </citation>
    <scope>NUCLEOTIDE SEQUENCE</scope>
    <source>
        <strain evidence="2">B2637</strain>
    </source>
</reference>
<keyword evidence="2" id="KW-0548">Nucleotidyltransferase</keyword>
<proteinExistence type="predicted"/>
<organism evidence="2 3">
    <name type="scientific">Novosphingobium mangrovi</name>
    <name type="common">ex Hu et al. 2023</name>
    <dbReference type="NCBI Taxonomy" id="2930094"/>
    <lineage>
        <taxon>Bacteria</taxon>
        <taxon>Pseudomonadati</taxon>
        <taxon>Pseudomonadota</taxon>
        <taxon>Alphaproteobacteria</taxon>
        <taxon>Sphingomonadales</taxon>
        <taxon>Sphingomonadaceae</taxon>
        <taxon>Novosphingobium</taxon>
    </lineage>
</organism>
<accession>A0ABT0AEH5</accession>
<sequence>MPSSNQNAPHLNDGGDEATLAAILTGVRSARSISLDEERALRRWCRQSARQSALSIERLTTIGHSRNARRARRDHLQSVTAHLDALFSASRKRWPIRSDDNADVAETTRLKRLQHVFEALGKSRTFTRPARAQNFSVSKGPGQGHRLVTSFHWVDRARQKVLRTALTPFANLHEAQFMLARDRGRRGPAAVRKALLAAMAECDEDMVFLHFDVKDFYGSISHAWLERELGLPPELVRRHVHTGQMSFTGYRERTIVHASHEATRERGQRGIPQGSALSPLIGEMVIGAVIRSVAVFEDLPIFTWSDNVGVLAPRLREREIVDLARAAFRAHGAGPFELGMARSEVLDQGFNYLGTWYCKPADGDARATIPRQVVAAWDISVGTSIMHAGPHELDQIERHIVAKKAAWGWWDGWPRLERRLTNLMCSARASALCNPLQTG</sequence>
<keyword evidence="2" id="KW-0808">Transferase</keyword>
<protein>
    <submittedName>
        <fullName evidence="2">Reverse transcriptase domain-containing protein</fullName>
    </submittedName>
</protein>